<feature type="transmembrane region" description="Helical" evidence="1">
    <location>
        <begin position="36"/>
        <end position="54"/>
    </location>
</feature>
<feature type="transmembrane region" description="Helical" evidence="1">
    <location>
        <begin position="6"/>
        <end position="24"/>
    </location>
</feature>
<sequence>MTNNLPGLLNAALCTVIVLTLFFYRRKESRHKPLISWCAWCLMLLYAITPLSYLCGHPLPADWLVVMLNLVFGVMVVRARGNVSKIFAFLSG</sequence>
<dbReference type="EMBL" id="RRGJ01000065">
    <property type="protein sequence ID" value="TJQ08127.1"/>
    <property type="molecule type" value="Genomic_DNA"/>
</dbReference>
<organism evidence="3 4">
    <name type="scientific">Escherichia coli</name>
    <dbReference type="NCBI Taxonomy" id="562"/>
    <lineage>
        <taxon>Bacteria</taxon>
        <taxon>Pseudomonadati</taxon>
        <taxon>Pseudomonadota</taxon>
        <taxon>Gammaproteobacteria</taxon>
        <taxon>Enterobacterales</taxon>
        <taxon>Enterobacteriaceae</taxon>
        <taxon>Escherichia</taxon>
    </lineage>
</organism>
<accession>A0A1S0WJV5</accession>
<evidence type="ECO:0000256" key="1">
    <source>
        <dbReference type="SAM" id="Phobius"/>
    </source>
</evidence>
<dbReference type="Pfam" id="PF05449">
    <property type="entry name" value="Phage_holin_3_7"/>
    <property type="match status" value="1"/>
</dbReference>
<dbReference type="EMBL" id="CP057906">
    <property type="protein sequence ID" value="QMO39379.1"/>
    <property type="molecule type" value="Genomic_DNA"/>
</dbReference>
<protein>
    <submittedName>
        <fullName evidence="3">Phage holin family protein</fullName>
    </submittedName>
</protein>
<evidence type="ECO:0000313" key="3">
    <source>
        <dbReference type="EMBL" id="TJQ08127.1"/>
    </source>
</evidence>
<dbReference type="Proteomes" id="UP000514754">
    <property type="component" value="Chromosome"/>
</dbReference>
<keyword evidence="1" id="KW-0812">Transmembrane</keyword>
<name>A0A1S0WJV5_ECOLX</name>
<dbReference type="AlphaFoldDB" id="A0A1S0WJV5"/>
<feature type="transmembrane region" description="Helical" evidence="1">
    <location>
        <begin position="60"/>
        <end position="77"/>
    </location>
</feature>
<keyword evidence="1" id="KW-0472">Membrane</keyword>
<keyword evidence="1" id="KW-1133">Transmembrane helix</keyword>
<proteinExistence type="predicted"/>
<evidence type="ECO:0000313" key="4">
    <source>
        <dbReference type="Proteomes" id="UP000309937"/>
    </source>
</evidence>
<reference evidence="3 4" key="1">
    <citation type="submission" date="2018-12" db="EMBL/GenBank/DDBJ databases">
        <title>Food and Water Safety Consortium.</title>
        <authorList>
            <person name="Tyson S."/>
            <person name="Peterson C.-L."/>
            <person name="Olson A."/>
            <person name="Tyler S."/>
            <person name="Cabral J."/>
            <person name="Lynch T."/>
            <person name="Knox N."/>
            <person name="Van Domselaar G."/>
            <person name="Graham M."/>
        </authorList>
    </citation>
    <scope>NUCLEOTIDE SEQUENCE [LARGE SCALE GENOMIC DNA]</scope>
    <source>
        <strain evidence="3 4">FWSEC0118</strain>
    </source>
</reference>
<gene>
    <name evidence="3" type="ORF">C9Z68_24040</name>
    <name evidence="2" type="ORF">HVW43_03295</name>
</gene>
<reference evidence="2 5" key="2">
    <citation type="submission" date="2020-06" db="EMBL/GenBank/DDBJ databases">
        <title>REHAB project genomes.</title>
        <authorList>
            <person name="Shaw L.P."/>
        </authorList>
    </citation>
    <scope>NUCLEOTIDE SEQUENCE [LARGE SCALE GENOMIC DNA]</scope>
    <source>
        <strain evidence="2 5">RHB10-C12</strain>
    </source>
</reference>
<dbReference type="Proteomes" id="UP000309937">
    <property type="component" value="Unassembled WGS sequence"/>
</dbReference>
<dbReference type="RefSeq" id="WP_000183782.1">
    <property type="nucleotide sequence ID" value="NZ_BFGF01000057.1"/>
</dbReference>
<evidence type="ECO:0000313" key="5">
    <source>
        <dbReference type="Proteomes" id="UP000514754"/>
    </source>
</evidence>
<evidence type="ECO:0000313" key="2">
    <source>
        <dbReference type="EMBL" id="QMO39379.1"/>
    </source>
</evidence>
<dbReference type="InterPro" id="IPR008473">
    <property type="entry name" value="Phage_holin_3_7"/>
</dbReference>